<comment type="caution">
    <text evidence="2">The sequence shown here is derived from an EMBL/GenBank/DDBJ whole genome shotgun (WGS) entry which is preliminary data.</text>
</comment>
<organism evidence="2 3">
    <name type="scientific">Perkinsus olseni</name>
    <name type="common">Perkinsus atlanticus</name>
    <dbReference type="NCBI Taxonomy" id="32597"/>
    <lineage>
        <taxon>Eukaryota</taxon>
        <taxon>Sar</taxon>
        <taxon>Alveolata</taxon>
        <taxon>Perkinsozoa</taxon>
        <taxon>Perkinsea</taxon>
        <taxon>Perkinsida</taxon>
        <taxon>Perkinsidae</taxon>
        <taxon>Perkinsus</taxon>
    </lineage>
</organism>
<accession>A0A7J6UQG2</accession>
<feature type="non-terminal residue" evidence="2">
    <location>
        <position position="133"/>
    </location>
</feature>
<reference evidence="2 3" key="1">
    <citation type="submission" date="2020-04" db="EMBL/GenBank/DDBJ databases">
        <title>Perkinsus olseni comparative genomics.</title>
        <authorList>
            <person name="Bogema D.R."/>
        </authorList>
    </citation>
    <scope>NUCLEOTIDE SEQUENCE [LARGE SCALE GENOMIC DNA]</scope>
    <source>
        <strain evidence="2 3">ATCC PRA-207</strain>
    </source>
</reference>
<dbReference type="AlphaFoldDB" id="A0A7J6UQG2"/>
<feature type="non-terminal residue" evidence="2">
    <location>
        <position position="1"/>
    </location>
</feature>
<dbReference type="EMBL" id="JABANO010000426">
    <property type="protein sequence ID" value="KAF4759228.1"/>
    <property type="molecule type" value="Genomic_DNA"/>
</dbReference>
<keyword evidence="3" id="KW-1185">Reference proteome</keyword>
<sequence>DRRRNAAKVAERARKRLAEASATDKETYAGPAVIEVRPVPGMQSDGVALEAYQHHSREHTAEHAASTANTAGRRPSKGDAAPLRSNTLTEEAFESSPGEYRTGDDAGGGRRFSRQFSIPRMYMTTRGVVEAGH</sequence>
<feature type="compositionally biased region" description="Basic and acidic residues" evidence="1">
    <location>
        <begin position="9"/>
        <end position="26"/>
    </location>
</feature>
<name>A0A7J6UQG2_PEROL</name>
<feature type="region of interest" description="Disordered" evidence="1">
    <location>
        <begin position="1"/>
        <end position="26"/>
    </location>
</feature>
<gene>
    <name evidence="2" type="ORF">FOZ63_024271</name>
</gene>
<protein>
    <submittedName>
        <fullName evidence="2">Uncharacterized protein</fullName>
    </submittedName>
</protein>
<feature type="region of interest" description="Disordered" evidence="1">
    <location>
        <begin position="55"/>
        <end position="112"/>
    </location>
</feature>
<evidence type="ECO:0000313" key="3">
    <source>
        <dbReference type="Proteomes" id="UP000553632"/>
    </source>
</evidence>
<evidence type="ECO:0000256" key="1">
    <source>
        <dbReference type="SAM" id="MobiDB-lite"/>
    </source>
</evidence>
<proteinExistence type="predicted"/>
<evidence type="ECO:0000313" key="2">
    <source>
        <dbReference type="EMBL" id="KAF4759228.1"/>
    </source>
</evidence>
<dbReference type="Proteomes" id="UP000553632">
    <property type="component" value="Unassembled WGS sequence"/>
</dbReference>